<feature type="compositionally biased region" description="Pro residues" evidence="1">
    <location>
        <begin position="120"/>
        <end position="138"/>
    </location>
</feature>
<feature type="domain" description="Single-stranded DNA binding protein Ssb-like OB fold" evidence="2">
    <location>
        <begin position="410"/>
        <end position="494"/>
    </location>
</feature>
<dbReference type="Pfam" id="PF21473">
    <property type="entry name" value="OB_Ssb-like"/>
    <property type="match status" value="1"/>
</dbReference>
<evidence type="ECO:0000313" key="3">
    <source>
        <dbReference type="EMBL" id="OWM71061.1"/>
    </source>
</evidence>
<dbReference type="InterPro" id="IPR012340">
    <property type="entry name" value="NA-bd_OB-fold"/>
</dbReference>
<dbReference type="Gene3D" id="2.40.50.140">
    <property type="entry name" value="Nucleic acid-binding proteins"/>
    <property type="match status" value="1"/>
</dbReference>
<dbReference type="AlphaFoldDB" id="A0A218WFQ3"/>
<dbReference type="PANTHER" id="PTHR31472">
    <property type="entry name" value="OS05G0244600 PROTEIN"/>
    <property type="match status" value="1"/>
</dbReference>
<reference evidence="4" key="1">
    <citation type="journal article" date="2017" name="Plant J.">
        <title>The pomegranate (Punica granatum L.) genome and the genomics of punicalagin biosynthesis.</title>
        <authorList>
            <person name="Qin G."/>
            <person name="Xu C."/>
            <person name="Ming R."/>
            <person name="Tang H."/>
            <person name="Guyot R."/>
            <person name="Kramer E.M."/>
            <person name="Hu Y."/>
            <person name="Yi X."/>
            <person name="Qi Y."/>
            <person name="Xu X."/>
            <person name="Gao Z."/>
            <person name="Pan H."/>
            <person name="Jian J."/>
            <person name="Tian Y."/>
            <person name="Yue Z."/>
            <person name="Xu Y."/>
        </authorList>
    </citation>
    <scope>NUCLEOTIDE SEQUENCE [LARGE SCALE GENOMIC DNA]</scope>
    <source>
        <strain evidence="4">cv. Dabenzi</strain>
    </source>
</reference>
<evidence type="ECO:0000313" key="4">
    <source>
        <dbReference type="Proteomes" id="UP000197138"/>
    </source>
</evidence>
<feature type="region of interest" description="Disordered" evidence="1">
    <location>
        <begin position="1"/>
        <end position="62"/>
    </location>
</feature>
<accession>A0A218WFQ3</accession>
<dbReference type="EMBL" id="MTKT01004486">
    <property type="protein sequence ID" value="OWM71061.1"/>
    <property type="molecule type" value="Genomic_DNA"/>
</dbReference>
<feature type="region of interest" description="Disordered" evidence="1">
    <location>
        <begin position="97"/>
        <end position="211"/>
    </location>
</feature>
<dbReference type="CDD" id="cd04491">
    <property type="entry name" value="SoSSB_OBF"/>
    <property type="match status" value="1"/>
</dbReference>
<evidence type="ECO:0000259" key="2">
    <source>
        <dbReference type="Pfam" id="PF21473"/>
    </source>
</evidence>
<feature type="compositionally biased region" description="Low complexity" evidence="1">
    <location>
        <begin position="193"/>
        <end position="208"/>
    </location>
</feature>
<proteinExistence type="predicted"/>
<organism evidence="3 4">
    <name type="scientific">Punica granatum</name>
    <name type="common">Pomegranate</name>
    <dbReference type="NCBI Taxonomy" id="22663"/>
    <lineage>
        <taxon>Eukaryota</taxon>
        <taxon>Viridiplantae</taxon>
        <taxon>Streptophyta</taxon>
        <taxon>Embryophyta</taxon>
        <taxon>Tracheophyta</taxon>
        <taxon>Spermatophyta</taxon>
        <taxon>Magnoliopsida</taxon>
        <taxon>eudicotyledons</taxon>
        <taxon>Gunneridae</taxon>
        <taxon>Pentapetalae</taxon>
        <taxon>rosids</taxon>
        <taxon>malvids</taxon>
        <taxon>Myrtales</taxon>
        <taxon>Lythraceae</taxon>
        <taxon>Punica</taxon>
    </lineage>
</organism>
<feature type="compositionally biased region" description="Low complexity" evidence="1">
    <location>
        <begin position="33"/>
        <end position="49"/>
    </location>
</feature>
<feature type="region of interest" description="Disordered" evidence="1">
    <location>
        <begin position="327"/>
        <end position="397"/>
    </location>
</feature>
<gene>
    <name evidence="3" type="ORF">CDL15_Pgr011188</name>
</gene>
<name>A0A218WFQ3_PUNGR</name>
<dbReference type="InterPro" id="IPR048970">
    <property type="entry name" value="OB_Ssb-like"/>
</dbReference>
<feature type="compositionally biased region" description="Basic and acidic residues" evidence="1">
    <location>
        <begin position="337"/>
        <end position="364"/>
    </location>
</feature>
<dbReference type="Proteomes" id="UP000197138">
    <property type="component" value="Unassembled WGS sequence"/>
</dbReference>
<comment type="caution">
    <text evidence="3">The sequence shown here is derived from an EMBL/GenBank/DDBJ whole genome shotgun (WGS) entry which is preliminary data.</text>
</comment>
<sequence length="520" mass="57678">MDQQNSNDDDVAAHPESQRAEISGDHQYHEHQAFQLSGASSSSSQAPQQPEEYNMWTSWTPGGFFHGDSRVVNVLQRGSSSSLFSVDPRRYFDSVNKDIEQENVHHNTTSGTKDESAPQRRPPPTQLQPRPATGPPPERPARPATSPPAPRPATSPQELYDIVKEDIEQDFQQQSPNSNSWPSPSIHNHHINHGSNNGASSAGAAPSSELKQPIEEVVVELRKEISGDANDITVFVEEEKMVVGQEEAQPPSLPTGEPMEQLQDEEEAAAAKQWRVKWPEHLTENLADAKRKCEDRMGAWTNSSSSATSEECFELQVEQEVEVPLEPANNANNIKNNNEHDREVPLKPEDKANNNSGSKHEGEVPLRPQINANNGNNRRRRRRPSKQKEAKMAESSKELEKSLVKKVCELRPLASGLTLTVKVVDTKMVAPKGRHARIAESLVGDETGIIVFVARNNQVDQMKEGSTVILRNANIEMFRGSMRLAVDSCGRIEATEPASFTVKEDCNLSLIEFESVKVVK</sequence>
<protein>
    <recommendedName>
        <fullName evidence="2">Single-stranded DNA binding protein Ssb-like OB fold domain-containing protein</fullName>
    </recommendedName>
</protein>
<dbReference type="PANTHER" id="PTHR31472:SF40">
    <property type="entry name" value="NUCLEIC ACID-BINDING, OB-FOLD-LIKE PROTEIN"/>
    <property type="match status" value="1"/>
</dbReference>
<evidence type="ECO:0000256" key="1">
    <source>
        <dbReference type="SAM" id="MobiDB-lite"/>
    </source>
</evidence>
<feature type="compositionally biased region" description="Low complexity" evidence="1">
    <location>
        <begin position="327"/>
        <end position="336"/>
    </location>
</feature>
<feature type="compositionally biased region" description="Basic and acidic residues" evidence="1">
    <location>
        <begin position="11"/>
        <end position="32"/>
    </location>
</feature>
<dbReference type="SUPFAM" id="SSF50249">
    <property type="entry name" value="Nucleic acid-binding proteins"/>
    <property type="match status" value="1"/>
</dbReference>
<feature type="region of interest" description="Disordered" evidence="1">
    <location>
        <begin position="241"/>
        <end position="272"/>
    </location>
</feature>
<feature type="compositionally biased region" description="Low complexity" evidence="1">
    <location>
        <begin position="172"/>
        <end position="186"/>
    </location>
</feature>
<feature type="compositionally biased region" description="Basic and acidic residues" evidence="1">
    <location>
        <begin position="386"/>
        <end position="397"/>
    </location>
</feature>